<name>A0A812QIQ6_9DINO</name>
<reference evidence="1" key="1">
    <citation type="submission" date="2021-02" db="EMBL/GenBank/DDBJ databases">
        <authorList>
            <person name="Dougan E. K."/>
            <person name="Rhodes N."/>
            <person name="Thang M."/>
            <person name="Chan C."/>
        </authorList>
    </citation>
    <scope>NUCLEOTIDE SEQUENCE</scope>
</reference>
<dbReference type="Proteomes" id="UP000601435">
    <property type="component" value="Unassembled WGS sequence"/>
</dbReference>
<evidence type="ECO:0000313" key="1">
    <source>
        <dbReference type="EMBL" id="CAE7379664.1"/>
    </source>
</evidence>
<dbReference type="OrthoDB" id="413189at2759"/>
<evidence type="ECO:0000313" key="2">
    <source>
        <dbReference type="Proteomes" id="UP000601435"/>
    </source>
</evidence>
<dbReference type="AlphaFoldDB" id="A0A812QIQ6"/>
<comment type="caution">
    <text evidence="1">The sequence shown here is derived from an EMBL/GenBank/DDBJ whole genome shotgun (WGS) entry which is preliminary data.</text>
</comment>
<accession>A0A812QIQ6</accession>
<organism evidence="1 2">
    <name type="scientific">Symbiodinium necroappetens</name>
    <dbReference type="NCBI Taxonomy" id="1628268"/>
    <lineage>
        <taxon>Eukaryota</taxon>
        <taxon>Sar</taxon>
        <taxon>Alveolata</taxon>
        <taxon>Dinophyceae</taxon>
        <taxon>Suessiales</taxon>
        <taxon>Symbiodiniaceae</taxon>
        <taxon>Symbiodinium</taxon>
    </lineage>
</organism>
<keyword evidence="2" id="KW-1185">Reference proteome</keyword>
<proteinExistence type="predicted"/>
<gene>
    <name evidence="1" type="ORF">SNEC2469_LOCUS10266</name>
</gene>
<protein>
    <submittedName>
        <fullName evidence="1">Uncharacterized protein</fullName>
    </submittedName>
</protein>
<sequence>MLHADIFSLSSCSKIVKSKTCVAMSKWLLSSVAFLWVQTPMAHRAIQNMQLALDNNHMTRASAWYDHGSVKFVDATDEDQEKIMKGVGCYCKKVESREDCPSIKANHDVSAPNRYRWYHEDAGEGLCCKMAWTSLFTWVGFHYKRQETMDLCVSEVRPAPSAACCHLKNKQGSVGLRVKQTNSETWVEGSSQNYGATVERRFWKVSAVSLEDVLGSTDHTGGAIDVEDVRGFVENGLDAGRFQRLECEETELIEDSKDCLLRTRASSECCCHQATLTAAERCLPVDGAPSNTEDTYLEGSYHEVGDNGHQKGSISFPPGPNAKEREILPEIVHAVDPEMVDDITTAANESEMVFPWGQNPQWTSICVMKQKVAYVRSQRHSKRVRSGTRCHRIGKTTHCRPTYRTKHWTTYHQEYSDKCIKYKFTRTCSAGHAFYEKQFPPGVCAREPTDENDDSVQLQDIGSLSFMCPEDYKSGTPGGYRFTELCQCASSC</sequence>
<dbReference type="EMBL" id="CAJNJA010016383">
    <property type="protein sequence ID" value="CAE7379664.1"/>
    <property type="molecule type" value="Genomic_DNA"/>
</dbReference>